<evidence type="ECO:0000256" key="1">
    <source>
        <dbReference type="SAM" id="Coils"/>
    </source>
</evidence>
<dbReference type="PANTHER" id="PTHR35099">
    <property type="entry name" value="OS02G0182700 PROTEIN"/>
    <property type="match status" value="1"/>
</dbReference>
<sequence>LSLSLSPHVAVLITPFWAGIGCRAPSEDAEDDAMELPKAAREDDDLVVAHMLIRLSRSETSLPCRHLLAPPSSRLLPPPPAPPPSAETEGTHAAPQPPRPPMPTETTWGGRRRRRRSRPIAVEGTLAAKGEEARRRASPTTPLSWSGGGSATSGSVCGGGSSTPPRPPERRKKPSAGERRGPSQPRHVAPRQKAELCYGGQPAPTPPPAGAWERRGASRTAVAGAGHEAAEPHGEPLVGAPTNQSVEVVPASLPACGPEISRSAVGVESLRWRLMGQGSVVFGHPGKKRKTVAELHVLEESMLQEQEELQKELEKQMEAYNALVEENVKLKKLESNLASDVVIKPTATSVACEEAKPQQSQHVQSTVESRTVEDLITVSILPKEEWHEQLSYMSSPIPIPRHTFLLDLNCLPDEY</sequence>
<accession>A0A1D1ZA00</accession>
<gene>
    <name evidence="3" type="ORF">g.23082</name>
</gene>
<dbReference type="EMBL" id="GDJX01004241">
    <property type="protein sequence ID" value="JAT63695.1"/>
    <property type="molecule type" value="Transcribed_RNA"/>
</dbReference>
<evidence type="ECO:0000313" key="3">
    <source>
        <dbReference type="EMBL" id="JAT63695.1"/>
    </source>
</evidence>
<dbReference type="PANTHER" id="PTHR35099:SF2">
    <property type="entry name" value="OS02G0182700 PROTEIN"/>
    <property type="match status" value="1"/>
</dbReference>
<feature type="region of interest" description="Disordered" evidence="2">
    <location>
        <begin position="65"/>
        <end position="236"/>
    </location>
</feature>
<feature type="compositionally biased region" description="Gly residues" evidence="2">
    <location>
        <begin position="146"/>
        <end position="161"/>
    </location>
</feature>
<evidence type="ECO:0000256" key="2">
    <source>
        <dbReference type="SAM" id="MobiDB-lite"/>
    </source>
</evidence>
<feature type="compositionally biased region" description="Pro residues" evidence="2">
    <location>
        <begin position="76"/>
        <end position="85"/>
    </location>
</feature>
<name>A0A1D1ZA00_9ARAE</name>
<reference evidence="3" key="1">
    <citation type="submission" date="2015-07" db="EMBL/GenBank/DDBJ databases">
        <title>Transcriptome Assembly of Anthurium amnicola.</title>
        <authorList>
            <person name="Suzuki J."/>
        </authorList>
    </citation>
    <scope>NUCLEOTIDE SEQUENCE</scope>
</reference>
<feature type="non-terminal residue" evidence="3">
    <location>
        <position position="1"/>
    </location>
</feature>
<feature type="coiled-coil region" evidence="1">
    <location>
        <begin position="295"/>
        <end position="333"/>
    </location>
</feature>
<keyword evidence="1" id="KW-0175">Coiled coil</keyword>
<protein>
    <submittedName>
        <fullName evidence="3">Uncharacterized protein</fullName>
    </submittedName>
</protein>
<proteinExistence type="predicted"/>
<organism evidence="3">
    <name type="scientific">Anthurium amnicola</name>
    <dbReference type="NCBI Taxonomy" id="1678845"/>
    <lineage>
        <taxon>Eukaryota</taxon>
        <taxon>Viridiplantae</taxon>
        <taxon>Streptophyta</taxon>
        <taxon>Embryophyta</taxon>
        <taxon>Tracheophyta</taxon>
        <taxon>Spermatophyta</taxon>
        <taxon>Magnoliopsida</taxon>
        <taxon>Liliopsida</taxon>
        <taxon>Araceae</taxon>
        <taxon>Pothoideae</taxon>
        <taxon>Potheae</taxon>
        <taxon>Anthurium</taxon>
    </lineage>
</organism>
<dbReference type="AlphaFoldDB" id="A0A1D1ZA00"/>